<feature type="transmembrane region" description="Helical" evidence="7">
    <location>
        <begin position="263"/>
        <end position="286"/>
    </location>
</feature>
<comment type="caution">
    <text evidence="9">The sequence shown here is derived from an EMBL/GenBank/DDBJ whole genome shotgun (WGS) entry which is preliminary data.</text>
</comment>
<evidence type="ECO:0000256" key="3">
    <source>
        <dbReference type="ARBA" id="ARBA00022679"/>
    </source>
</evidence>
<dbReference type="Gene3D" id="3.90.550.10">
    <property type="entry name" value="Spore Coat Polysaccharide Biosynthesis Protein SpsA, Chain A"/>
    <property type="match status" value="1"/>
</dbReference>
<dbReference type="CDD" id="cd04187">
    <property type="entry name" value="DPM1_like_bac"/>
    <property type="match status" value="1"/>
</dbReference>
<evidence type="ECO:0000256" key="1">
    <source>
        <dbReference type="ARBA" id="ARBA00004141"/>
    </source>
</evidence>
<dbReference type="InterPro" id="IPR029044">
    <property type="entry name" value="Nucleotide-diphossugar_trans"/>
</dbReference>
<evidence type="ECO:0000313" key="10">
    <source>
        <dbReference type="Proteomes" id="UP001628078"/>
    </source>
</evidence>
<evidence type="ECO:0000256" key="4">
    <source>
        <dbReference type="ARBA" id="ARBA00022692"/>
    </source>
</evidence>
<dbReference type="Pfam" id="PF00535">
    <property type="entry name" value="Glycos_transf_2"/>
    <property type="match status" value="1"/>
</dbReference>
<dbReference type="InterPro" id="IPR050256">
    <property type="entry name" value="Glycosyltransferase_2"/>
</dbReference>
<proteinExistence type="predicted"/>
<comment type="subcellular location">
    <subcellularLocation>
        <location evidence="1">Membrane</location>
        <topology evidence="1">Multi-pass membrane protein</topology>
    </subcellularLocation>
</comment>
<keyword evidence="5 7" id="KW-1133">Transmembrane helix</keyword>
<feature type="domain" description="Glycosyltransferase 2-like" evidence="8">
    <location>
        <begin position="10"/>
        <end position="170"/>
    </location>
</feature>
<evidence type="ECO:0000256" key="5">
    <source>
        <dbReference type="ARBA" id="ARBA00022989"/>
    </source>
</evidence>
<dbReference type="Proteomes" id="UP001628078">
    <property type="component" value="Unassembled WGS sequence"/>
</dbReference>
<accession>A0ABQ5JQC3</accession>
<dbReference type="RefSeq" id="WP_407884773.1">
    <property type="nucleotide sequence ID" value="NZ_BQXO01000007.1"/>
</dbReference>
<evidence type="ECO:0000256" key="7">
    <source>
        <dbReference type="SAM" id="Phobius"/>
    </source>
</evidence>
<evidence type="ECO:0000256" key="2">
    <source>
        <dbReference type="ARBA" id="ARBA00022676"/>
    </source>
</evidence>
<keyword evidence="4 7" id="KW-0812">Transmembrane</keyword>
<dbReference type="PANTHER" id="PTHR48090">
    <property type="entry name" value="UNDECAPRENYL-PHOSPHATE 4-DEOXY-4-FORMAMIDO-L-ARABINOSE TRANSFERASE-RELATED"/>
    <property type="match status" value="1"/>
</dbReference>
<dbReference type="PANTHER" id="PTHR48090:SF1">
    <property type="entry name" value="PROPHAGE BACTOPRENOL GLUCOSYL TRANSFERASE HOMOLOG"/>
    <property type="match status" value="1"/>
</dbReference>
<protein>
    <submittedName>
        <fullName evidence="9">Glycosyl transferase</fullName>
    </submittedName>
</protein>
<evidence type="ECO:0000313" key="9">
    <source>
        <dbReference type="EMBL" id="GKT06538.1"/>
    </source>
</evidence>
<dbReference type="GO" id="GO:0016740">
    <property type="term" value="F:transferase activity"/>
    <property type="evidence" value="ECO:0007669"/>
    <property type="project" value="UniProtKB-KW"/>
</dbReference>
<dbReference type="EMBL" id="BQXO01000007">
    <property type="protein sequence ID" value="GKT06538.1"/>
    <property type="molecule type" value="Genomic_DNA"/>
</dbReference>
<feature type="transmembrane region" description="Helical" evidence="7">
    <location>
        <begin position="234"/>
        <end position="257"/>
    </location>
</feature>
<dbReference type="InterPro" id="IPR001173">
    <property type="entry name" value="Glyco_trans_2-like"/>
</dbReference>
<sequence>MTTPKKELISIVLPVFNEEALIMNTIRMVNAFIKKRAEAYEIIFVDDGSTDHTAEKIRKAMTFHQEMRLIRFSRNFGHQLAITAGVRYANGDAVVVMDADLQDPPEVIGQMIDVWHHGADVVYGQRAQREGESWFKRLTAKAFYRILHQLTSIEIPIDTGDFRLMDRKVVSVLNRMNEQSPFVRGMVSWVGFKQVSVTYTRRPRQAGESKYPLSKMIRLALDGITSFSALPLKFANWAGGGLLFIAAGLTLSGTWGTVSNTQWLLVVDLLIGSLLLFSIGILGQYLSRIFEQSRARPRYVVEDTVGFPAIPKQRFVTHSAHVSQLPERHQYSSHS</sequence>
<dbReference type="SUPFAM" id="SSF53448">
    <property type="entry name" value="Nucleotide-diphospho-sugar transferases"/>
    <property type="match status" value="1"/>
</dbReference>
<reference evidence="9 10" key="1">
    <citation type="submission" date="2022-03" db="EMBL/GenBank/DDBJ databases">
        <title>Draft genome sequence of Furfurilactobacillus curtus JCM 31185.</title>
        <authorList>
            <person name="Suzuki S."/>
            <person name="Endo A."/>
            <person name="Kajikawa A."/>
        </authorList>
    </citation>
    <scope>NUCLEOTIDE SEQUENCE [LARGE SCALE GENOMIC DNA]</scope>
    <source>
        <strain evidence="9 10">JCM 31185</strain>
    </source>
</reference>
<name>A0ABQ5JQC3_9LACO</name>
<gene>
    <name evidence="9" type="ORF">JCM31185_18250</name>
</gene>
<keyword evidence="6 7" id="KW-0472">Membrane</keyword>
<organism evidence="9 10">
    <name type="scientific">Furfurilactobacillus curtus</name>
    <dbReference type="NCBI Taxonomy" id="1746200"/>
    <lineage>
        <taxon>Bacteria</taxon>
        <taxon>Bacillati</taxon>
        <taxon>Bacillota</taxon>
        <taxon>Bacilli</taxon>
        <taxon>Lactobacillales</taxon>
        <taxon>Lactobacillaceae</taxon>
        <taxon>Furfurilactobacillus</taxon>
    </lineage>
</organism>
<evidence type="ECO:0000259" key="8">
    <source>
        <dbReference type="Pfam" id="PF00535"/>
    </source>
</evidence>
<evidence type="ECO:0000256" key="6">
    <source>
        <dbReference type="ARBA" id="ARBA00023136"/>
    </source>
</evidence>
<keyword evidence="10" id="KW-1185">Reference proteome</keyword>
<keyword evidence="3 9" id="KW-0808">Transferase</keyword>
<keyword evidence="2" id="KW-0328">Glycosyltransferase</keyword>